<feature type="domain" description="Cyclin-like" evidence="2">
    <location>
        <begin position="181"/>
        <end position="276"/>
    </location>
</feature>
<dbReference type="Pfam" id="PF00134">
    <property type="entry name" value="Cyclin_N"/>
    <property type="match status" value="1"/>
</dbReference>
<protein>
    <submittedName>
        <fullName evidence="3">Related to C-type cyclin</fullName>
    </submittedName>
</protein>
<dbReference type="EMBL" id="FQ311473">
    <property type="protein sequence ID" value="CBQ73590.1"/>
    <property type="molecule type" value="Genomic_DNA"/>
</dbReference>
<feature type="domain" description="Cyclin-like" evidence="2">
    <location>
        <begin position="51"/>
        <end position="168"/>
    </location>
</feature>
<organism evidence="3 4">
    <name type="scientific">Sporisorium reilianum (strain SRZ2)</name>
    <name type="common">Maize head smut fungus</name>
    <dbReference type="NCBI Taxonomy" id="999809"/>
    <lineage>
        <taxon>Eukaryota</taxon>
        <taxon>Fungi</taxon>
        <taxon>Dikarya</taxon>
        <taxon>Basidiomycota</taxon>
        <taxon>Ustilaginomycotina</taxon>
        <taxon>Ustilaginomycetes</taxon>
        <taxon>Ustilaginales</taxon>
        <taxon>Ustilaginaceae</taxon>
        <taxon>Sporisorium</taxon>
    </lineage>
</organism>
<dbReference type="VEuPathDB" id="FungiDB:sr11091.2"/>
<dbReference type="eggNOG" id="KOG0834">
    <property type="taxonomic scope" value="Eukaryota"/>
</dbReference>
<reference evidence="3 4" key="1">
    <citation type="journal article" date="2010" name="Science">
        <title>Pathogenicity determinants in smut fungi revealed by genome comparison.</title>
        <authorList>
            <person name="Schirawski J."/>
            <person name="Mannhaupt G."/>
            <person name="Muench K."/>
            <person name="Brefort T."/>
            <person name="Schipper K."/>
            <person name="Doehlemann G."/>
            <person name="Di Stasio M."/>
            <person name="Roessel N."/>
            <person name="Mendoza-Mendoza A."/>
            <person name="Pester D."/>
            <person name="Mueller O."/>
            <person name="Winterberg B."/>
            <person name="Meyer E."/>
            <person name="Ghareeb H."/>
            <person name="Wollenberg T."/>
            <person name="Muensterkoetter M."/>
            <person name="Wong P."/>
            <person name="Walter M."/>
            <person name="Stukenbrock E."/>
            <person name="Gueldener U."/>
            <person name="Kahmann R."/>
        </authorList>
    </citation>
    <scope>NUCLEOTIDE SEQUENCE [LARGE SCALE GENOMIC DNA]</scope>
    <source>
        <strain evidence="4">SRZ2</strain>
    </source>
</reference>
<accession>E7A283</accession>
<evidence type="ECO:0000313" key="4">
    <source>
        <dbReference type="Proteomes" id="UP000008867"/>
    </source>
</evidence>
<sequence length="287" mass="32143">MTASTGTRPSMGQASDDQWLFSKTDLALTPSVLQAGLDASEEKQRRFKAVTAIYRIGEYMRLAQHVMNTAAIYLHRFYMRKALEHGAGANKAGHAHYEIAATCVFLACKVEESHKKLPSVIDAAMASFDRSPAGNQRWAERTFRADPSGKEFARWRDIILVSEETVLETLCFDLIVEHPHEILVKACSRLNVDAPLVRLAWTILNDSLRDAICVMFEAPVLAAGAFYQACQTSQVDPGQFVGTWRNKDGEESHWAWVEIFDVDEAEAAEAAEAIEKDVYDFHKQHGH</sequence>
<evidence type="ECO:0000313" key="3">
    <source>
        <dbReference type="EMBL" id="CBQ73590.1"/>
    </source>
</evidence>
<keyword evidence="1" id="KW-0195">Cyclin</keyword>
<dbReference type="CDD" id="cd20546">
    <property type="entry name" value="CYCLIN_SpCG1C_ScCTK2-like_rpt2"/>
    <property type="match status" value="1"/>
</dbReference>
<dbReference type="InterPro" id="IPR013763">
    <property type="entry name" value="Cyclin-like_dom"/>
</dbReference>
<dbReference type="OrthoDB" id="25002at2759"/>
<dbReference type="InterPro" id="IPR036915">
    <property type="entry name" value="Cyclin-like_sf"/>
</dbReference>
<dbReference type="InterPro" id="IPR006671">
    <property type="entry name" value="Cyclin_N"/>
</dbReference>
<dbReference type="Gene3D" id="1.10.472.10">
    <property type="entry name" value="Cyclin-like"/>
    <property type="match status" value="2"/>
</dbReference>
<dbReference type="InterPro" id="IPR043198">
    <property type="entry name" value="Cyclin/Ssn8"/>
</dbReference>
<evidence type="ECO:0000256" key="1">
    <source>
        <dbReference type="RuleBase" id="RU000383"/>
    </source>
</evidence>
<comment type="similarity">
    <text evidence="1">Belongs to the cyclin family.</text>
</comment>
<dbReference type="SUPFAM" id="SSF47954">
    <property type="entry name" value="Cyclin-like"/>
    <property type="match status" value="2"/>
</dbReference>
<keyword evidence="4" id="KW-1185">Reference proteome</keyword>
<dbReference type="GO" id="GO:0006357">
    <property type="term" value="P:regulation of transcription by RNA polymerase II"/>
    <property type="evidence" value="ECO:0007669"/>
    <property type="project" value="InterPro"/>
</dbReference>
<proteinExistence type="inferred from homology"/>
<dbReference type="AlphaFoldDB" id="E7A283"/>
<dbReference type="SMART" id="SM00385">
    <property type="entry name" value="CYCLIN"/>
    <property type="match status" value="2"/>
</dbReference>
<name>E7A283_SPORE</name>
<dbReference type="GO" id="GO:0016538">
    <property type="term" value="F:cyclin-dependent protein serine/threonine kinase regulator activity"/>
    <property type="evidence" value="ECO:0007669"/>
    <property type="project" value="InterPro"/>
</dbReference>
<dbReference type="Proteomes" id="UP000008867">
    <property type="component" value="Chromosome 8"/>
</dbReference>
<gene>
    <name evidence="3" type="ORF">sr11091.2</name>
</gene>
<evidence type="ECO:0000259" key="2">
    <source>
        <dbReference type="SMART" id="SM00385"/>
    </source>
</evidence>
<dbReference type="PANTHER" id="PTHR10026">
    <property type="entry name" value="CYCLIN"/>
    <property type="match status" value="1"/>
</dbReference>
<dbReference type="HOGENOM" id="CLU_022000_4_0_1"/>